<proteinExistence type="predicted"/>
<evidence type="ECO:0000256" key="1">
    <source>
        <dbReference type="SAM" id="SignalP"/>
    </source>
</evidence>
<reference evidence="2 3" key="1">
    <citation type="submission" date="2020-01" db="EMBL/GenBank/DDBJ databases">
        <title>Genome analysis.</title>
        <authorList>
            <person name="Wu S."/>
            <person name="Wang G."/>
        </authorList>
    </citation>
    <scope>NUCLEOTIDE SEQUENCE [LARGE SCALE GENOMIC DNA]</scope>
    <source>
        <strain evidence="2 3">SYL130</strain>
    </source>
</reference>
<evidence type="ECO:0000313" key="2">
    <source>
        <dbReference type="EMBL" id="NCI48316.1"/>
    </source>
</evidence>
<dbReference type="EMBL" id="JAACJS010000002">
    <property type="protein sequence ID" value="NCI48316.1"/>
    <property type="molecule type" value="Genomic_DNA"/>
</dbReference>
<dbReference type="RefSeq" id="WP_161816653.1">
    <property type="nucleotide sequence ID" value="NZ_JAACJS010000002.1"/>
</dbReference>
<keyword evidence="1" id="KW-0732">Signal</keyword>
<keyword evidence="3" id="KW-1185">Reference proteome</keyword>
<feature type="chain" id="PRO_5045892569" evidence="1">
    <location>
        <begin position="20"/>
        <end position="136"/>
    </location>
</feature>
<sequence length="136" mass="16260">MFRIFTTMLAVCVTITSFAQNTNTLAPDQNPNYMVSQLKYTNTKDSLLSYSNTTAQETYKAYDWLEAREERRSERRAYRREAALLNGYYSPTVNYGWSNYGYRSYNNYYNPYYSRSRWGFGRPFIGFRTGNWWFGF</sequence>
<feature type="signal peptide" evidence="1">
    <location>
        <begin position="1"/>
        <end position="19"/>
    </location>
</feature>
<organism evidence="2 3">
    <name type="scientific">Sediminibacterium roseum</name>
    <dbReference type="NCBI Taxonomy" id="1978412"/>
    <lineage>
        <taxon>Bacteria</taxon>
        <taxon>Pseudomonadati</taxon>
        <taxon>Bacteroidota</taxon>
        <taxon>Chitinophagia</taxon>
        <taxon>Chitinophagales</taxon>
        <taxon>Chitinophagaceae</taxon>
        <taxon>Sediminibacterium</taxon>
    </lineage>
</organism>
<protein>
    <submittedName>
        <fullName evidence="2">Uncharacterized protein</fullName>
    </submittedName>
</protein>
<comment type="caution">
    <text evidence="2">The sequence shown here is derived from an EMBL/GenBank/DDBJ whole genome shotgun (WGS) entry which is preliminary data.</text>
</comment>
<evidence type="ECO:0000313" key="3">
    <source>
        <dbReference type="Proteomes" id="UP000753802"/>
    </source>
</evidence>
<gene>
    <name evidence="2" type="ORF">GWC95_00180</name>
</gene>
<dbReference type="Proteomes" id="UP000753802">
    <property type="component" value="Unassembled WGS sequence"/>
</dbReference>
<name>A0ABW9ZMM5_9BACT</name>
<accession>A0ABW9ZMM5</accession>